<dbReference type="InterPro" id="IPR024258">
    <property type="entry name" value="DUF3798"/>
</dbReference>
<dbReference type="EMBL" id="JAHLFV010000188">
    <property type="protein sequence ID" value="MBU3850506.1"/>
    <property type="molecule type" value="Genomic_DNA"/>
</dbReference>
<dbReference type="AlphaFoldDB" id="A0A9E2L3R7"/>
<organism evidence="1 2">
    <name type="scientific">Candidatus Treponema excrementipullorum</name>
    <dbReference type="NCBI Taxonomy" id="2838768"/>
    <lineage>
        <taxon>Bacteria</taxon>
        <taxon>Pseudomonadati</taxon>
        <taxon>Spirochaetota</taxon>
        <taxon>Spirochaetia</taxon>
        <taxon>Spirochaetales</taxon>
        <taxon>Treponemataceae</taxon>
        <taxon>Treponema</taxon>
    </lineage>
</organism>
<accession>A0A9E2L3R7</accession>
<protein>
    <submittedName>
        <fullName evidence="1">DUF3798 domain-containing protein</fullName>
    </submittedName>
</protein>
<reference evidence="1" key="1">
    <citation type="journal article" date="2021" name="PeerJ">
        <title>Extensive microbial diversity within the chicken gut microbiome revealed by metagenomics and culture.</title>
        <authorList>
            <person name="Gilroy R."/>
            <person name="Ravi A."/>
            <person name="Getino M."/>
            <person name="Pursley I."/>
            <person name="Horton D.L."/>
            <person name="Alikhan N.F."/>
            <person name="Baker D."/>
            <person name="Gharbi K."/>
            <person name="Hall N."/>
            <person name="Watson M."/>
            <person name="Adriaenssens E.M."/>
            <person name="Foster-Nyarko E."/>
            <person name="Jarju S."/>
            <person name="Secka A."/>
            <person name="Antonio M."/>
            <person name="Oren A."/>
            <person name="Chaudhuri R.R."/>
            <person name="La Ragione R."/>
            <person name="Hildebrand F."/>
            <person name="Pallen M.J."/>
        </authorList>
    </citation>
    <scope>NUCLEOTIDE SEQUENCE</scope>
    <source>
        <strain evidence="1">Gambia15-2214</strain>
    </source>
</reference>
<dbReference type="Pfam" id="PF12683">
    <property type="entry name" value="DUF3798"/>
    <property type="match status" value="1"/>
</dbReference>
<sequence length="264" mass="29175">MRSFTYPVLCIFCILLLAGCQKNSLEDRDLENAFSLTVENVSAQELSDIEKIYNFPEPTKKIAVVFGYGYNDEAFVAATTEELSKTLGLLEEGGAVLPLVFPDDFMVGSYGRISLLPEILTENHINSVIIVGAPEGTHWALATIDEKKVNGFDIPVISLFPQDDILGIEFGSDMVLEFVTKSLSEDTLQEELVVYQKNIPQLVSRVAQYMSFIPVEYGDGFVANSELLVHARQMVGSDWSISRYIDPETGLCALNHFAISAATE</sequence>
<dbReference type="PROSITE" id="PS51257">
    <property type="entry name" value="PROKAR_LIPOPROTEIN"/>
    <property type="match status" value="1"/>
</dbReference>
<reference evidence="1" key="2">
    <citation type="submission" date="2021-04" db="EMBL/GenBank/DDBJ databases">
        <authorList>
            <person name="Gilroy R."/>
        </authorList>
    </citation>
    <scope>NUCLEOTIDE SEQUENCE</scope>
    <source>
        <strain evidence="1">Gambia15-2214</strain>
    </source>
</reference>
<dbReference type="Proteomes" id="UP000823914">
    <property type="component" value="Unassembled WGS sequence"/>
</dbReference>
<comment type="caution">
    <text evidence="1">The sequence shown here is derived from an EMBL/GenBank/DDBJ whole genome shotgun (WGS) entry which is preliminary data.</text>
</comment>
<name>A0A9E2L3R7_9SPIR</name>
<evidence type="ECO:0000313" key="2">
    <source>
        <dbReference type="Proteomes" id="UP000823914"/>
    </source>
</evidence>
<proteinExistence type="predicted"/>
<evidence type="ECO:0000313" key="1">
    <source>
        <dbReference type="EMBL" id="MBU3850506.1"/>
    </source>
</evidence>
<gene>
    <name evidence="1" type="ORF">IAA16_08075</name>
</gene>